<keyword evidence="2" id="KW-1185">Reference proteome</keyword>
<accession>A0ABN5VAF5</accession>
<evidence type="ECO:0000313" key="2">
    <source>
        <dbReference type="Proteomes" id="UP001321542"/>
    </source>
</evidence>
<dbReference type="RefSeq" id="WP_286248242.1">
    <property type="nucleotide sequence ID" value="NZ_AP018448.1"/>
</dbReference>
<organism evidence="1 2">
    <name type="scientific">Streptomyces graminofaciens</name>
    <dbReference type="NCBI Taxonomy" id="68212"/>
    <lineage>
        <taxon>Bacteria</taxon>
        <taxon>Bacillati</taxon>
        <taxon>Actinomycetota</taxon>
        <taxon>Actinomycetes</taxon>
        <taxon>Kitasatosporales</taxon>
        <taxon>Streptomycetaceae</taxon>
        <taxon>Streptomyces</taxon>
    </lineage>
</organism>
<dbReference type="Proteomes" id="UP001321542">
    <property type="component" value="Chromosome"/>
</dbReference>
<dbReference type="EMBL" id="AP018448">
    <property type="protein sequence ID" value="BBC29976.1"/>
    <property type="molecule type" value="Genomic_DNA"/>
</dbReference>
<evidence type="ECO:0000313" key="1">
    <source>
        <dbReference type="EMBL" id="BBC29976.1"/>
    </source>
</evidence>
<name>A0ABN5VAF5_9ACTN</name>
<sequence length="71" mass="7874">MTDRPTRPEVDDPRVLVLAQARQQLAHNNTFGLPCPAWDGLTRQEQDLSLAEARNWLHAALDAGLVANEQA</sequence>
<reference evidence="1 2" key="1">
    <citation type="journal article" date="2010" name="ChemBioChem">
        <title>Cloning and characterization of the biosynthetic gene cluster of 16-membered macrolide antibiotic FD-891: involvement of a dual functional cytochrome P450 monooxygenase catalyzing epoxidation and hydroxylation.</title>
        <authorList>
            <person name="Kudo F."/>
            <person name="Motegi A."/>
            <person name="Mizoue K."/>
            <person name="Eguchi T."/>
        </authorList>
    </citation>
    <scope>NUCLEOTIDE SEQUENCE [LARGE SCALE GENOMIC DNA]</scope>
    <source>
        <strain evidence="1 2">A-8890</strain>
    </source>
</reference>
<proteinExistence type="predicted"/>
<protein>
    <submittedName>
        <fullName evidence="1">Uncharacterized protein</fullName>
    </submittedName>
</protein>
<reference evidence="1 2" key="2">
    <citation type="journal article" date="2023" name="ChemBioChem">
        <title>Acyltransferase Domain Exchange between Two Independent Type I Polyketide Synthases in the Same Producer Strain of Macrolide Antibiotics.</title>
        <authorList>
            <person name="Kudo F."/>
            <person name="Kishikawa K."/>
            <person name="Tsuboi K."/>
            <person name="Kido T."/>
            <person name="Usui T."/>
            <person name="Hashimoto J."/>
            <person name="Shin-Ya K."/>
            <person name="Miyanaga A."/>
            <person name="Eguchi T."/>
        </authorList>
    </citation>
    <scope>NUCLEOTIDE SEQUENCE [LARGE SCALE GENOMIC DNA]</scope>
    <source>
        <strain evidence="1 2">A-8890</strain>
    </source>
</reference>
<gene>
    <name evidence="1" type="ORF">SGFS_012700</name>
</gene>